<dbReference type="Proteomes" id="UP000694580">
    <property type="component" value="Chromosome 5"/>
</dbReference>
<evidence type="ECO:0000313" key="2">
    <source>
        <dbReference type="Ensembl" id="ENSDCDP00010004313.1"/>
    </source>
</evidence>
<evidence type="ECO:0000313" key="3">
    <source>
        <dbReference type="Proteomes" id="UP000694580"/>
    </source>
</evidence>
<accession>A0AAY4A502</accession>
<reference evidence="2" key="3">
    <citation type="submission" date="2025-09" db="UniProtKB">
        <authorList>
            <consortium name="Ensembl"/>
        </authorList>
    </citation>
    <scope>IDENTIFICATION</scope>
</reference>
<reference evidence="2" key="2">
    <citation type="submission" date="2025-08" db="UniProtKB">
        <authorList>
            <consortium name="Ensembl"/>
        </authorList>
    </citation>
    <scope>IDENTIFICATION</scope>
</reference>
<evidence type="ECO:0000256" key="1">
    <source>
        <dbReference type="SAM" id="MobiDB-lite"/>
    </source>
</evidence>
<feature type="region of interest" description="Disordered" evidence="1">
    <location>
        <begin position="1"/>
        <end position="32"/>
    </location>
</feature>
<organism evidence="2 3">
    <name type="scientific">Denticeps clupeoides</name>
    <name type="common">denticle herring</name>
    <dbReference type="NCBI Taxonomy" id="299321"/>
    <lineage>
        <taxon>Eukaryota</taxon>
        <taxon>Metazoa</taxon>
        <taxon>Chordata</taxon>
        <taxon>Craniata</taxon>
        <taxon>Vertebrata</taxon>
        <taxon>Euteleostomi</taxon>
        <taxon>Actinopterygii</taxon>
        <taxon>Neopterygii</taxon>
        <taxon>Teleostei</taxon>
        <taxon>Clupei</taxon>
        <taxon>Clupeiformes</taxon>
        <taxon>Denticipitoidei</taxon>
        <taxon>Denticipitidae</taxon>
        <taxon>Denticeps</taxon>
    </lineage>
</organism>
<reference evidence="2 3" key="1">
    <citation type="submission" date="2020-06" db="EMBL/GenBank/DDBJ databases">
        <authorList>
            <consortium name="Wellcome Sanger Institute Data Sharing"/>
        </authorList>
    </citation>
    <scope>NUCLEOTIDE SEQUENCE [LARGE SCALE GENOMIC DNA]</scope>
</reference>
<protein>
    <submittedName>
        <fullName evidence="2">Uncharacterized protein</fullName>
    </submittedName>
</protein>
<dbReference type="Ensembl" id="ENSDCDT00010004467.1">
    <property type="protein sequence ID" value="ENSDCDP00010004313.1"/>
    <property type="gene ID" value="ENSDCDG00010001904.1"/>
</dbReference>
<dbReference type="GeneTree" id="ENSGT01090000260600"/>
<proteinExistence type="predicted"/>
<dbReference type="AlphaFoldDB" id="A0AAY4A502"/>
<name>A0AAY4A502_9TELE</name>
<sequence length="86" mass="9471">MPYHVCAQVDTEDGDSAQRQGNVGDDEEEESASALAHGIWHGGTRWVNHGHEADEAELLGGKIDFFGVKLKTIRELVIRQIEVAET</sequence>
<keyword evidence="3" id="KW-1185">Reference proteome</keyword>